<name>A0A433A2E8_9FUNG</name>
<evidence type="ECO:0000313" key="2">
    <source>
        <dbReference type="Proteomes" id="UP000268093"/>
    </source>
</evidence>
<dbReference type="OrthoDB" id="6500128at2759"/>
<sequence>MCPKVVRILERRDRVRAALMVLIYRKSLRLGALRGGIGDIAISLKARGRCVFASICVQHASHGGSENVHYPLSHHATLYLVSQRHPPVNLISNDCNRIAEACVNFHFLWSSVVEMIGMSTHYWPWKNKHHHCPKTASFSSSNGSRDHLAGFRYWARHASW</sequence>
<dbReference type="AlphaFoldDB" id="A0A433A2E8"/>
<dbReference type="Proteomes" id="UP000268093">
    <property type="component" value="Unassembled WGS sequence"/>
</dbReference>
<dbReference type="EMBL" id="RBNI01019294">
    <property type="protein sequence ID" value="RUO96872.1"/>
    <property type="molecule type" value="Genomic_DNA"/>
</dbReference>
<proteinExistence type="predicted"/>
<reference evidence="1 2" key="1">
    <citation type="journal article" date="2018" name="New Phytol.">
        <title>Phylogenomics of Endogonaceae and evolution of mycorrhizas within Mucoromycota.</title>
        <authorList>
            <person name="Chang Y."/>
            <person name="Desiro A."/>
            <person name="Na H."/>
            <person name="Sandor L."/>
            <person name="Lipzen A."/>
            <person name="Clum A."/>
            <person name="Barry K."/>
            <person name="Grigoriev I.V."/>
            <person name="Martin F.M."/>
            <person name="Stajich J.E."/>
            <person name="Smith M.E."/>
            <person name="Bonito G."/>
            <person name="Spatafora J.W."/>
        </authorList>
    </citation>
    <scope>NUCLEOTIDE SEQUENCE [LARGE SCALE GENOMIC DNA]</scope>
    <source>
        <strain evidence="1 2">GMNB39</strain>
    </source>
</reference>
<organism evidence="1 2">
    <name type="scientific">Jimgerdemannia flammicorona</name>
    <dbReference type="NCBI Taxonomy" id="994334"/>
    <lineage>
        <taxon>Eukaryota</taxon>
        <taxon>Fungi</taxon>
        <taxon>Fungi incertae sedis</taxon>
        <taxon>Mucoromycota</taxon>
        <taxon>Mucoromycotina</taxon>
        <taxon>Endogonomycetes</taxon>
        <taxon>Endogonales</taxon>
        <taxon>Endogonaceae</taxon>
        <taxon>Jimgerdemannia</taxon>
    </lineage>
</organism>
<protein>
    <submittedName>
        <fullName evidence="1">Uncharacterized protein</fullName>
    </submittedName>
</protein>
<accession>A0A433A2E8</accession>
<gene>
    <name evidence="1" type="ORF">BC936DRAFT_141316</name>
</gene>
<comment type="caution">
    <text evidence="1">The sequence shown here is derived from an EMBL/GenBank/DDBJ whole genome shotgun (WGS) entry which is preliminary data.</text>
</comment>
<evidence type="ECO:0000313" key="1">
    <source>
        <dbReference type="EMBL" id="RUO96872.1"/>
    </source>
</evidence>
<keyword evidence="2" id="KW-1185">Reference proteome</keyword>